<evidence type="ECO:0000313" key="3">
    <source>
        <dbReference type="Proteomes" id="UP000008555"/>
    </source>
</evidence>
<reference evidence="2 3" key="1">
    <citation type="journal article" date="2009" name="Infect. Immun.">
        <title>Comparative genomics reveal extensive transposon-mediated genomic plasticity and diversity among potential effector proteins within the genus Coxiella.</title>
        <authorList>
            <person name="Beare P.A."/>
            <person name="Unsworth N."/>
            <person name="Andoh M."/>
            <person name="Voth D.E."/>
            <person name="Omsland A."/>
            <person name="Gilk S.D."/>
            <person name="Williams K.P."/>
            <person name="Sobral B.W."/>
            <person name="Kupko J.J.III."/>
            <person name="Porcella S.F."/>
            <person name="Samuel J.E."/>
            <person name="Heinzen R.A."/>
        </authorList>
    </citation>
    <scope>NUCLEOTIDE SEQUENCE [LARGE SCALE GENOMIC DNA]</scope>
    <source>
        <strain evidence="2 3">Dugway 5J108-111</strain>
    </source>
</reference>
<feature type="compositionally biased region" description="Polar residues" evidence="1">
    <location>
        <begin position="332"/>
        <end position="354"/>
    </location>
</feature>
<accession>A9KE80</accession>
<evidence type="ECO:0000256" key="1">
    <source>
        <dbReference type="SAM" id="MobiDB-lite"/>
    </source>
</evidence>
<protein>
    <submittedName>
        <fullName evidence="2">Hypothetical cytosolic protein</fullName>
    </submittedName>
</protein>
<dbReference type="HOGENOM" id="CLU_747455_0_0_6"/>
<feature type="region of interest" description="Disordered" evidence="1">
    <location>
        <begin position="324"/>
        <end position="370"/>
    </location>
</feature>
<name>A9KE80_COXBN</name>
<dbReference type="Proteomes" id="UP000008555">
    <property type="component" value="Chromosome"/>
</dbReference>
<proteinExistence type="predicted"/>
<dbReference type="RefSeq" id="WP_011996988.1">
    <property type="nucleotide sequence ID" value="NC_009727.1"/>
</dbReference>
<sequence length="370" mass="41877">MSRDPKSNPQYPITEPELSLLEKQLSEQFPLPQKSSGFDPFPFSNEEEVDKTIDKLEKLEPFDNEKINVAVCFGESYFLSLLPTLQKLNIKVVIMADIESRLHQHTRHLLNSLLENDTRKGFFKSYGTKNPAVGWEEAASGFGGPRLLDNLSLIKQLCLDTPSYLGQYHFCALDGEKETADKRYQVCRKAAQSLKVVQVGLNLFNIEQCTQFGEVLAENGCILRIFNSTNIHMYDLEAADIANFKTHHNQPLPAPGGTFLVPAVSALLKSHNPEKCLMLFSTGWMGFGGKLTSQMRIGMDPYFKEAATESHQRWVLHQSNNCNQNEEKQESFQKNGARASQNKTTLFQPTQQPTDGEEVKREYQVINRPN</sequence>
<dbReference type="AlphaFoldDB" id="A9KE80"/>
<evidence type="ECO:0000313" key="2">
    <source>
        <dbReference type="EMBL" id="ABS77475.1"/>
    </source>
</evidence>
<organism evidence="2 3">
    <name type="scientific">Coxiella burnetii (strain Dugway 5J108-111)</name>
    <dbReference type="NCBI Taxonomy" id="434922"/>
    <lineage>
        <taxon>Bacteria</taxon>
        <taxon>Pseudomonadati</taxon>
        <taxon>Pseudomonadota</taxon>
        <taxon>Gammaproteobacteria</taxon>
        <taxon>Legionellales</taxon>
        <taxon>Coxiellaceae</taxon>
        <taxon>Coxiella</taxon>
    </lineage>
</organism>
<dbReference type="EMBL" id="CP000733">
    <property type="protein sequence ID" value="ABS77475.1"/>
    <property type="molecule type" value="Genomic_DNA"/>
</dbReference>
<gene>
    <name evidence="2" type="ordered locus">CBUD_1239</name>
</gene>
<dbReference type="KEGG" id="cbd:CBUD_1239"/>